<gene>
    <name evidence="2" type="ORF">SO694_00089048</name>
</gene>
<organism evidence="2 3">
    <name type="scientific">Aureococcus anophagefferens</name>
    <name type="common">Harmful bloom alga</name>
    <dbReference type="NCBI Taxonomy" id="44056"/>
    <lineage>
        <taxon>Eukaryota</taxon>
        <taxon>Sar</taxon>
        <taxon>Stramenopiles</taxon>
        <taxon>Ochrophyta</taxon>
        <taxon>Pelagophyceae</taxon>
        <taxon>Pelagomonadales</taxon>
        <taxon>Pelagomonadaceae</taxon>
        <taxon>Aureococcus</taxon>
    </lineage>
</organism>
<accession>A0ABR1FJ00</accession>
<evidence type="ECO:0000313" key="3">
    <source>
        <dbReference type="Proteomes" id="UP001363151"/>
    </source>
</evidence>
<protein>
    <submittedName>
        <fullName evidence="2">Uncharacterized protein</fullName>
    </submittedName>
</protein>
<keyword evidence="3" id="KW-1185">Reference proteome</keyword>
<comment type="caution">
    <text evidence="2">The sequence shown here is derived from an EMBL/GenBank/DDBJ whole genome shotgun (WGS) entry which is preliminary data.</text>
</comment>
<name>A0ABR1FJ00_AURAN</name>
<sequence length="141" mass="15529">MKDDPGVVFGDINLRESPIRSAPDGTPMNPGAGGWPTLRYFNAETGVGGAPVDRKTTQKICDEFKVPDRMIEATKECMKVCKVDGEGCDDDEKAYLETWRSQDYTAEIAKLEDLVSEGTQKKMKQEIKLLAKLAAAAKDEL</sequence>
<evidence type="ECO:0000256" key="1">
    <source>
        <dbReference type="SAM" id="MobiDB-lite"/>
    </source>
</evidence>
<dbReference type="EMBL" id="JBBJCI010000374">
    <property type="protein sequence ID" value="KAK7231778.1"/>
    <property type="molecule type" value="Genomic_DNA"/>
</dbReference>
<proteinExistence type="predicted"/>
<feature type="region of interest" description="Disordered" evidence="1">
    <location>
        <begin position="10"/>
        <end position="33"/>
    </location>
</feature>
<dbReference type="Proteomes" id="UP001363151">
    <property type="component" value="Unassembled WGS sequence"/>
</dbReference>
<evidence type="ECO:0000313" key="2">
    <source>
        <dbReference type="EMBL" id="KAK7231778.1"/>
    </source>
</evidence>
<reference evidence="2 3" key="1">
    <citation type="submission" date="2024-03" db="EMBL/GenBank/DDBJ databases">
        <title>Aureococcus anophagefferens CCMP1851 and Kratosvirus quantuckense: Draft genome of a second virus-susceptible host strain in the model system.</title>
        <authorList>
            <person name="Chase E."/>
            <person name="Truchon A.R."/>
            <person name="Schepens W."/>
            <person name="Wilhelm S.W."/>
        </authorList>
    </citation>
    <scope>NUCLEOTIDE SEQUENCE [LARGE SCALE GENOMIC DNA]</scope>
    <source>
        <strain evidence="2 3">CCMP1851</strain>
    </source>
</reference>